<sequence length="55" mass="6524">MEEYILIYSIPVKKEWLVMLLAAVLSMEQYLKLKSDHARKFIFNVLITGNTNFIF</sequence>
<reference evidence="1 2" key="1">
    <citation type="submission" date="2021-01" db="EMBL/GenBank/DDBJ databases">
        <title>Genome Sequencing of Type Strains.</title>
        <authorList>
            <person name="Lemaire J.F."/>
            <person name="Inderbitzin P."/>
            <person name="Collins S.B."/>
            <person name="Wespe N."/>
            <person name="Knight-Connoni V."/>
        </authorList>
    </citation>
    <scope>NUCLEOTIDE SEQUENCE [LARGE SCALE GENOMIC DNA]</scope>
    <source>
        <strain evidence="1 2">DSM 14730</strain>
    </source>
</reference>
<evidence type="ECO:0000313" key="2">
    <source>
        <dbReference type="Proteomes" id="UP001319060"/>
    </source>
</evidence>
<gene>
    <name evidence="1" type="ORF">JYA64_02235</name>
</gene>
<protein>
    <submittedName>
        <fullName evidence="1">Uncharacterized protein</fullName>
    </submittedName>
</protein>
<dbReference type="EMBL" id="JAFHKS010000040">
    <property type="protein sequence ID" value="MBN3544108.1"/>
    <property type="molecule type" value="Genomic_DNA"/>
</dbReference>
<dbReference type="RefSeq" id="WP_188404272.1">
    <property type="nucleotide sequence ID" value="NZ_BMCE01000004.1"/>
</dbReference>
<accession>A0ABS2Z9W3</accession>
<dbReference type="Proteomes" id="UP001319060">
    <property type="component" value="Unassembled WGS sequence"/>
</dbReference>
<name>A0ABS2Z9W3_9BACL</name>
<evidence type="ECO:0000313" key="1">
    <source>
        <dbReference type="EMBL" id="MBN3544108.1"/>
    </source>
</evidence>
<proteinExistence type="predicted"/>
<organism evidence="1 2">
    <name type="scientific">Fictibacillus barbaricus</name>
    <dbReference type="NCBI Taxonomy" id="182136"/>
    <lineage>
        <taxon>Bacteria</taxon>
        <taxon>Bacillati</taxon>
        <taxon>Bacillota</taxon>
        <taxon>Bacilli</taxon>
        <taxon>Bacillales</taxon>
        <taxon>Fictibacillaceae</taxon>
        <taxon>Fictibacillus</taxon>
    </lineage>
</organism>
<comment type="caution">
    <text evidence="1">The sequence shown here is derived from an EMBL/GenBank/DDBJ whole genome shotgun (WGS) entry which is preliminary data.</text>
</comment>
<keyword evidence="2" id="KW-1185">Reference proteome</keyword>